<dbReference type="PROSITE" id="PS00012">
    <property type="entry name" value="PHOSPHOPANTETHEINE"/>
    <property type="match status" value="2"/>
</dbReference>
<dbReference type="InterPro" id="IPR036736">
    <property type="entry name" value="ACP-like_sf"/>
</dbReference>
<dbReference type="InterPro" id="IPR010071">
    <property type="entry name" value="AA_adenyl_dom"/>
</dbReference>
<dbReference type="PROSITE" id="PS00455">
    <property type="entry name" value="AMP_BINDING"/>
    <property type="match status" value="2"/>
</dbReference>
<keyword evidence="4" id="KW-0436">Ligase</keyword>
<sequence>MALDEPHAAVCTLRFCSRVFTLGTTGDIRETAADARVVGYGVNMLPLAVRPAAGSPFGAELRATQAALAGALEHARLPFARLYHNFWAEHPQHRDPARYPLFDIAVTENPQGAPATGPLRFVRADHEGLAYERTGHSPGQDMVLIHEGLADGGLLLQWHVNAALYAKDTAERWFAALTGWARWLGEDSARADAPPPALLPEEEATLAAWEHGPAAERPALPFHALFERLIDRPGTGQGGRPAVITADRVLTYRAVEAEANAIAHALRERGVRRGTVVGVLTGRSANLPAALLGLWKAGAVHLPLAADLPAERLAFIAGDAGAALLLVLDGTAVPEALSALPALRPEELSADFRTAHAHRPPVSGGPEDTAYILYTSGSTGQPKGTPVSHGAYVNMVLGAVETFGLTAGDRTLMFASPSFDVSLSDIGVPLAAGAALCAVPYEVLSAPSRLIAFLTEQRVTVADLTPTYLRLFAGAELPTLRILVTGGEAPLAADVRAYAGRLSYYNAYGPTENTITSAMGLLSAEDRGFLSVGRPLPNTSVHIRDAAGQPVPPGAVGEIWLGGANLARGYLNRPEQEAAAFVGTGAGRLYRSGDLGRWRAAGELEVLGRIDDQVKLNGIRIELGEIEQALACHPDVAQAVALVQGKAGTAQSLWAFVRPVPGQPAPAEESWRGWLAGRLPAVTIPAGVIAVETVPVTPSGKVDRASLQALIAGHAPQGAQVPPQGRLEEAAARVWAAQLGRGPVWRDDNFFALGGHSLLAIAVAHALEKELGRPVSARDLFTEPTLRGFAARLAAAAPADVSPQGESDRATEGQREFWVAEQAGLDTRGFNIPLTVAVEGDCPADERWRSAWAALADRHEALRTGFREDEGGTLRRVVHSAASHSTATGLELETAPHRAAALEHIRARQTEPFAMAAPPLWRAGLVRVADGSGDLFWLTLHHSIGDGLSLALLAEDLALLLHGGAPGAPAPGFGRSAAREGAYLAGEAAREDAEHWQRLLAGIDPAAFEEWPLDLPRPPVRSAEAAKGSHCHRVRLAPDVAEALRAVARRHGASLHALMMTLMAREVRRRTGRAEFLMGTAASTRETAEEAGVVGYYVNMLPVPFRLSLADPLEQAVKATQGRLAEALRHGRHPFARIYQEFRRGQPQAHHPARYPLFDLAVTENPVLSGPQADGLRFAGIDAIDGEGIRYELRHSAPAQDIVLVHEGQADGGLVLQLYANAALYERETARAWAAALAGWARLLADPARGPGEPLPALLPDEETQLAAWEHGPAMRHPVPCIHHQFAKLACSQPDRPALVTDEGETSYAAMNARANALAHALLAHGVGRGEPVGVLTERSPALPEAVLAIWKAGAAYLPLTRDLPADRLAFIARDAGIRVVVALDGHALPGALEQAGHAVLRPESLTDDFRTVHSHEPEAGERSAPGDLAYIIHTSGSTGQPKGVMLHHGGTLNLALSMARMMGVQPDERTLLSSSPSFDAWISDTVMTWATGGAVVPIRRAEMDDTAGLRARMERLGVTSATLPPSYLRLFEQADFPTLRILMTVGEPPNAADVLHYAARLRYINGYGPTENTAAASIGILAPDSPRMTAGRPLPNTAIHILDEDGEPVPPGSVGHVWLSGMGLAIGYLNRPDLTAAAFVETPKGRRYRTGDLGRWLPDGELLVLGRSDSQVKLRGQRVELGEIEHRLEAHPGVQQAVALVDTPPGGAQTLWAFVSLAPDAAEPAQAAWAAHVAAALPAYMVPAAVIRVPAIPVTVAGKVDRRALLQALADHTAAAPSDGGGAASGACTPPRNAVEQRVADLWAEQLQRPVPGREAGFFELGGDSLRAIAVVNRLRREFACKINDLYEAPVLADFALRLRPQPDHLHRVIAAVRTHWQDYQADLPAFDAARNRALAEQQRAYEARNARYAAFDGVERRDYGDVLLTGATGYLGAYLLRELLSDPERRVTALVRGGDDNAARARLGRVLAGYFGVEKGAALTADPRLSVRAGDLRRDGLGLAPAVHGALADGVRAVFHCAANVNHFGHYAEFHADNVEATRRLLDLAARRRSDPADFHLISTLSVTGKAPEEGFQLVTEYDAVPERLDENYYVRSKQEAERLVTAARGDLRNASIHRVGNVVFAAEGGPLQLNLRDNAFFRQLAAFVRLGVVPDDSHVWLCHVDLVARAVALLAGAAGLANETHHVENHRRDTLADFVTSARGMEGAVRAVGFPTLLDRLERAIGEPEMDGALAQTMEGFGLYGGRSPQARGRRQELTSERTQALLGRMGFGWPPVPRAGQADMLRAAADLFTR</sequence>
<evidence type="ECO:0000256" key="3">
    <source>
        <dbReference type="ARBA" id="ARBA00022553"/>
    </source>
</evidence>
<dbReference type="SMART" id="SM00823">
    <property type="entry name" value="PKS_PP"/>
    <property type="match status" value="2"/>
</dbReference>
<gene>
    <name evidence="6" type="ORF">QSG27_06250</name>
</gene>
<dbReference type="Proteomes" id="UP001227317">
    <property type="component" value="Unassembled WGS sequence"/>
</dbReference>
<dbReference type="SUPFAM" id="SSF51735">
    <property type="entry name" value="NAD(P)-binding Rossmann-fold domains"/>
    <property type="match status" value="1"/>
</dbReference>
<feature type="domain" description="Carrier" evidence="5">
    <location>
        <begin position="722"/>
        <end position="797"/>
    </location>
</feature>
<dbReference type="SUPFAM" id="SSF52777">
    <property type="entry name" value="CoA-dependent acyltransferases"/>
    <property type="match status" value="3"/>
</dbReference>
<keyword evidence="3" id="KW-0597">Phosphoprotein</keyword>
<evidence type="ECO:0000256" key="1">
    <source>
        <dbReference type="ARBA" id="ARBA00001957"/>
    </source>
</evidence>
<dbReference type="InterPro" id="IPR020806">
    <property type="entry name" value="PKS_PP-bd"/>
</dbReference>
<dbReference type="SUPFAM" id="SSF56801">
    <property type="entry name" value="Acetyl-CoA synthetase-like"/>
    <property type="match status" value="2"/>
</dbReference>
<dbReference type="InterPro" id="IPR036291">
    <property type="entry name" value="NAD(P)-bd_dom_sf"/>
</dbReference>
<feature type="domain" description="Carrier" evidence="5">
    <location>
        <begin position="1791"/>
        <end position="1875"/>
    </location>
</feature>
<dbReference type="InterPro" id="IPR020845">
    <property type="entry name" value="AMP-binding_CS"/>
</dbReference>
<organism evidence="6 7">
    <name type="scientific">Azospirillum isscasi</name>
    <dbReference type="NCBI Taxonomy" id="3053926"/>
    <lineage>
        <taxon>Bacteria</taxon>
        <taxon>Pseudomonadati</taxon>
        <taxon>Pseudomonadota</taxon>
        <taxon>Alphaproteobacteria</taxon>
        <taxon>Rhodospirillales</taxon>
        <taxon>Azospirillaceae</taxon>
        <taxon>Azospirillum</taxon>
    </lineage>
</organism>
<keyword evidence="2" id="KW-0596">Phosphopantetheine</keyword>
<dbReference type="Gene3D" id="1.10.1200.10">
    <property type="entry name" value="ACP-like"/>
    <property type="match status" value="2"/>
</dbReference>
<evidence type="ECO:0000259" key="5">
    <source>
        <dbReference type="PROSITE" id="PS50075"/>
    </source>
</evidence>
<dbReference type="Gene3D" id="3.40.50.720">
    <property type="entry name" value="NAD(P)-binding Rossmann-like Domain"/>
    <property type="match status" value="1"/>
</dbReference>
<dbReference type="Pfam" id="PF00668">
    <property type="entry name" value="Condensation"/>
    <property type="match status" value="1"/>
</dbReference>
<dbReference type="Pfam" id="PF07993">
    <property type="entry name" value="NAD_binding_4"/>
    <property type="match status" value="1"/>
</dbReference>
<dbReference type="Gene3D" id="3.40.50.12780">
    <property type="entry name" value="N-terminal domain of ligase-like"/>
    <property type="match status" value="2"/>
</dbReference>
<dbReference type="PROSITE" id="PS50075">
    <property type="entry name" value="CARRIER"/>
    <property type="match status" value="2"/>
</dbReference>
<evidence type="ECO:0000256" key="2">
    <source>
        <dbReference type="ARBA" id="ARBA00022450"/>
    </source>
</evidence>
<dbReference type="InterPro" id="IPR001242">
    <property type="entry name" value="Condensation_dom"/>
</dbReference>
<dbReference type="InterPro" id="IPR006162">
    <property type="entry name" value="Ppantetheine_attach_site"/>
</dbReference>
<dbReference type="EMBL" id="JAUJFI010000019">
    <property type="protein sequence ID" value="MDQ2102291.1"/>
    <property type="molecule type" value="Genomic_DNA"/>
</dbReference>
<dbReference type="InterPro" id="IPR025110">
    <property type="entry name" value="AMP-bd_C"/>
</dbReference>
<accession>A0ABU0WDM1</accession>
<dbReference type="InterPro" id="IPR009081">
    <property type="entry name" value="PP-bd_ACP"/>
</dbReference>
<dbReference type="PANTHER" id="PTHR45527:SF1">
    <property type="entry name" value="FATTY ACID SYNTHASE"/>
    <property type="match status" value="1"/>
</dbReference>
<dbReference type="NCBIfam" id="TIGR01733">
    <property type="entry name" value="AA-adenyl-dom"/>
    <property type="match status" value="2"/>
</dbReference>
<evidence type="ECO:0000256" key="4">
    <source>
        <dbReference type="ARBA" id="ARBA00022598"/>
    </source>
</evidence>
<evidence type="ECO:0000313" key="6">
    <source>
        <dbReference type="EMBL" id="MDQ2102291.1"/>
    </source>
</evidence>
<dbReference type="SUPFAM" id="SSF47336">
    <property type="entry name" value="ACP-like"/>
    <property type="match status" value="2"/>
</dbReference>
<dbReference type="InterPro" id="IPR000873">
    <property type="entry name" value="AMP-dep_synth/lig_dom"/>
</dbReference>
<dbReference type="Gene3D" id="3.30.559.10">
    <property type="entry name" value="Chloramphenicol acetyltransferase-like domain"/>
    <property type="match status" value="1"/>
</dbReference>
<dbReference type="Pfam" id="PF13193">
    <property type="entry name" value="AMP-binding_C"/>
    <property type="match status" value="2"/>
</dbReference>
<dbReference type="Pfam" id="PF00550">
    <property type="entry name" value="PP-binding"/>
    <property type="match status" value="2"/>
</dbReference>
<keyword evidence="7" id="KW-1185">Reference proteome</keyword>
<dbReference type="InterPro" id="IPR042099">
    <property type="entry name" value="ANL_N_sf"/>
</dbReference>
<dbReference type="PANTHER" id="PTHR45527">
    <property type="entry name" value="NONRIBOSOMAL PEPTIDE SYNTHETASE"/>
    <property type="match status" value="1"/>
</dbReference>
<protein>
    <submittedName>
        <fullName evidence="6">Amino acid adenylation domain-containing protein</fullName>
    </submittedName>
</protein>
<dbReference type="InterPro" id="IPR013120">
    <property type="entry name" value="FAR_NAD-bd"/>
</dbReference>
<dbReference type="Gene3D" id="3.30.559.30">
    <property type="entry name" value="Nonribosomal peptide synthetase, condensation domain"/>
    <property type="match status" value="2"/>
</dbReference>
<comment type="cofactor">
    <cofactor evidence="1">
        <name>pantetheine 4'-phosphate</name>
        <dbReference type="ChEBI" id="CHEBI:47942"/>
    </cofactor>
</comment>
<dbReference type="Pfam" id="PF00501">
    <property type="entry name" value="AMP-binding"/>
    <property type="match status" value="2"/>
</dbReference>
<dbReference type="Gene3D" id="3.30.300.30">
    <property type="match status" value="2"/>
</dbReference>
<evidence type="ECO:0000313" key="7">
    <source>
        <dbReference type="Proteomes" id="UP001227317"/>
    </source>
</evidence>
<comment type="caution">
    <text evidence="6">The sequence shown here is derived from an EMBL/GenBank/DDBJ whole genome shotgun (WGS) entry which is preliminary data.</text>
</comment>
<name>A0ABU0WDM1_9PROT</name>
<dbReference type="InterPro" id="IPR045851">
    <property type="entry name" value="AMP-bd_C_sf"/>
</dbReference>
<dbReference type="InterPro" id="IPR023213">
    <property type="entry name" value="CAT-like_dom_sf"/>
</dbReference>
<proteinExistence type="predicted"/>
<dbReference type="RefSeq" id="WP_306704290.1">
    <property type="nucleotide sequence ID" value="NZ_JAUJFI010000019.1"/>
</dbReference>
<dbReference type="CDD" id="cd05930">
    <property type="entry name" value="A_NRPS"/>
    <property type="match status" value="2"/>
</dbReference>
<reference evidence="6 7" key="1">
    <citation type="submission" date="2023-06" db="EMBL/GenBank/DDBJ databases">
        <title>Azospirillum isscasensis sp.nov, a bacterium isolated from rhizosphere soil of rice.</title>
        <authorList>
            <person name="Wang H."/>
        </authorList>
    </citation>
    <scope>NUCLEOTIDE SEQUENCE [LARGE SCALE GENOMIC DNA]</scope>
    <source>
        <strain evidence="6 7">C340-1</strain>
    </source>
</reference>